<keyword evidence="4" id="KW-0028">Amino-acid biosynthesis</keyword>
<dbReference type="PANTHER" id="PTHR42894:SF1">
    <property type="entry name" value="N-(5'-PHOSPHORIBOSYL)ANTHRANILATE ISOMERASE"/>
    <property type="match status" value="1"/>
</dbReference>
<dbReference type="PANTHER" id="PTHR42894">
    <property type="entry name" value="N-(5'-PHOSPHORIBOSYL)ANTHRANILATE ISOMERASE"/>
    <property type="match status" value="1"/>
</dbReference>
<evidence type="ECO:0000256" key="5">
    <source>
        <dbReference type="ARBA" id="ARBA00022822"/>
    </source>
</evidence>
<dbReference type="FunFam" id="3.20.20.70:FF:000075">
    <property type="entry name" value="Tryptophan biosynthesis protein TRP1"/>
    <property type="match status" value="1"/>
</dbReference>
<reference evidence="9 10" key="1">
    <citation type="journal article" date="2020" name="Nat. Food">
        <title>A phased Vanilla planifolia genome enables genetic improvement of flavour and production.</title>
        <authorList>
            <person name="Hasing T."/>
            <person name="Tang H."/>
            <person name="Brym M."/>
            <person name="Khazi F."/>
            <person name="Huang T."/>
            <person name="Chambers A.H."/>
        </authorList>
    </citation>
    <scope>NUCLEOTIDE SEQUENCE [LARGE SCALE GENOMIC DNA]</scope>
    <source>
        <tissue evidence="9">Leaf</tissue>
    </source>
</reference>
<evidence type="ECO:0000256" key="7">
    <source>
        <dbReference type="ARBA" id="ARBA00023235"/>
    </source>
</evidence>
<evidence type="ECO:0000313" key="9">
    <source>
        <dbReference type="EMBL" id="KAG0483156.1"/>
    </source>
</evidence>
<dbReference type="SUPFAM" id="SSF51366">
    <property type="entry name" value="Ribulose-phoshate binding barrel"/>
    <property type="match status" value="1"/>
</dbReference>
<dbReference type="GO" id="GO:0000162">
    <property type="term" value="P:L-tryptophan biosynthetic process"/>
    <property type="evidence" value="ECO:0007669"/>
    <property type="project" value="UniProtKB-UniPathway"/>
</dbReference>
<dbReference type="EMBL" id="JADCNM010000005">
    <property type="protein sequence ID" value="KAG0483156.1"/>
    <property type="molecule type" value="Genomic_DNA"/>
</dbReference>
<keyword evidence="6" id="KW-0057">Aromatic amino acid biosynthesis</keyword>
<comment type="pathway">
    <text evidence="1">Amino-acid biosynthesis; L-tryptophan biosynthesis; L-tryptophan from chorismate: step 3/5.</text>
</comment>
<dbReference type="HAMAP" id="MF_00135">
    <property type="entry name" value="PRAI"/>
    <property type="match status" value="1"/>
</dbReference>
<dbReference type="GO" id="GO:0004640">
    <property type="term" value="F:phosphoribosylanthranilate isomerase activity"/>
    <property type="evidence" value="ECO:0007669"/>
    <property type="project" value="UniProtKB-EC"/>
</dbReference>
<evidence type="ECO:0000256" key="6">
    <source>
        <dbReference type="ARBA" id="ARBA00023141"/>
    </source>
</evidence>
<dbReference type="Proteomes" id="UP000639772">
    <property type="component" value="Unassembled WGS sequence"/>
</dbReference>
<dbReference type="UniPathway" id="UPA00035">
    <property type="reaction ID" value="UER00042"/>
</dbReference>
<dbReference type="Pfam" id="PF00697">
    <property type="entry name" value="PRAI"/>
    <property type="match status" value="1"/>
</dbReference>
<dbReference type="InterPro" id="IPR001240">
    <property type="entry name" value="PRAI_dom"/>
</dbReference>
<accession>A0A835R0C4</accession>
<organism evidence="9 10">
    <name type="scientific">Vanilla planifolia</name>
    <name type="common">Vanilla</name>
    <dbReference type="NCBI Taxonomy" id="51239"/>
    <lineage>
        <taxon>Eukaryota</taxon>
        <taxon>Viridiplantae</taxon>
        <taxon>Streptophyta</taxon>
        <taxon>Embryophyta</taxon>
        <taxon>Tracheophyta</taxon>
        <taxon>Spermatophyta</taxon>
        <taxon>Magnoliopsida</taxon>
        <taxon>Liliopsida</taxon>
        <taxon>Asparagales</taxon>
        <taxon>Orchidaceae</taxon>
        <taxon>Vanilloideae</taxon>
        <taxon>Vanilleae</taxon>
        <taxon>Vanilla</taxon>
    </lineage>
</organism>
<dbReference type="Gene3D" id="3.20.20.70">
    <property type="entry name" value="Aldolase class I"/>
    <property type="match status" value="1"/>
</dbReference>
<dbReference type="CDD" id="cd00405">
    <property type="entry name" value="PRAI"/>
    <property type="match status" value="1"/>
</dbReference>
<name>A0A835R0C4_VANPL</name>
<dbReference type="EC" id="5.3.1.24" evidence="3"/>
<comment type="similarity">
    <text evidence="2">Belongs to the TrpF family.</text>
</comment>
<dbReference type="InterPro" id="IPR044643">
    <property type="entry name" value="TrpF_fam"/>
</dbReference>
<gene>
    <name evidence="9" type="ORF">HPP92_011240</name>
</gene>
<evidence type="ECO:0000259" key="8">
    <source>
        <dbReference type="Pfam" id="PF00697"/>
    </source>
</evidence>
<evidence type="ECO:0000256" key="1">
    <source>
        <dbReference type="ARBA" id="ARBA00004664"/>
    </source>
</evidence>
<evidence type="ECO:0000256" key="2">
    <source>
        <dbReference type="ARBA" id="ARBA00007571"/>
    </source>
</evidence>
<sequence>MIVEFNRLRFISTRKDCLAFEATNFTFFIASQIEDMERIGISSLPFKIPIGHIYGSNRQLSLPSCSKMTKVDIVNHNMECSLSEKQKLRAHPIVKMCGITSAKDAELAAQAGADLIGMIMWPSSRRSVSIPVAKEISKVVRDNGAMPVGVFVDDDLNTMLRASEEADLEYLQLHGDGSRSALLQLVRANQIIYVLHVDADGKLLNNLSDAVDSCVVDWILVDSAEGGSGKGFNWNKLRLPPVRSKHGWLLAGGLHPGNVMEAIVALRPDGVDVSSGICSLDGIRKDPSKISSFISKVNSSSL</sequence>
<evidence type="ECO:0000256" key="3">
    <source>
        <dbReference type="ARBA" id="ARBA00012572"/>
    </source>
</evidence>
<proteinExistence type="inferred from homology"/>
<feature type="domain" description="N-(5'phosphoribosyl) anthranilate isomerase (PRAI)" evidence="8">
    <location>
        <begin position="94"/>
        <end position="295"/>
    </location>
</feature>
<dbReference type="InterPro" id="IPR013785">
    <property type="entry name" value="Aldolase_TIM"/>
</dbReference>
<comment type="caution">
    <text evidence="9">The sequence shown here is derived from an EMBL/GenBank/DDBJ whole genome shotgun (WGS) entry which is preliminary data.</text>
</comment>
<evidence type="ECO:0000313" key="10">
    <source>
        <dbReference type="Proteomes" id="UP000639772"/>
    </source>
</evidence>
<keyword evidence="7" id="KW-0413">Isomerase</keyword>
<protein>
    <recommendedName>
        <fullName evidence="3">phosphoribosylanthranilate isomerase</fullName>
        <ecNumber evidence="3">5.3.1.24</ecNumber>
    </recommendedName>
</protein>
<dbReference type="InterPro" id="IPR011060">
    <property type="entry name" value="RibuloseP-bd_barrel"/>
</dbReference>
<dbReference type="AlphaFoldDB" id="A0A835R0C4"/>
<evidence type="ECO:0000256" key="4">
    <source>
        <dbReference type="ARBA" id="ARBA00022605"/>
    </source>
</evidence>
<dbReference type="OrthoDB" id="524799at2759"/>
<keyword evidence="5" id="KW-0822">Tryptophan biosynthesis</keyword>